<proteinExistence type="predicted"/>
<sequence>MEWQELKEEQQLNHIKDLSSGEPVVIFKHSTRCSISSTALNRLERSWKPEEVNGIKPFYLDLLSFRNISNKIEDVFKVRHESPQLLIIKNGNCVYHASHMGINYEEIKKQLSA</sequence>
<dbReference type="EMBL" id="BBLT01000002">
    <property type="protein sequence ID" value="GAL84010.1"/>
    <property type="molecule type" value="Genomic_DNA"/>
</dbReference>
<dbReference type="eggNOG" id="COG3118">
    <property type="taxonomic scope" value="Bacteria"/>
</dbReference>
<dbReference type="AlphaFoldDB" id="A0A098LAQ9"/>
<evidence type="ECO:0008006" key="3">
    <source>
        <dbReference type="Google" id="ProtNLM"/>
    </source>
</evidence>
<protein>
    <recommendedName>
        <fullName evidence="3">General stress protein</fullName>
    </recommendedName>
</protein>
<dbReference type="Pfam" id="PF11009">
    <property type="entry name" value="BrxC"/>
    <property type="match status" value="1"/>
</dbReference>
<organism evidence="1 2">
    <name type="scientific">Sporocytophaga myxococcoides</name>
    <dbReference type="NCBI Taxonomy" id="153721"/>
    <lineage>
        <taxon>Bacteria</taxon>
        <taxon>Pseudomonadati</taxon>
        <taxon>Bacteroidota</taxon>
        <taxon>Cytophagia</taxon>
        <taxon>Cytophagales</taxon>
        <taxon>Cytophagaceae</taxon>
        <taxon>Sporocytophaga</taxon>
    </lineage>
</organism>
<dbReference type="InterPro" id="IPR022551">
    <property type="entry name" value="BrxC"/>
</dbReference>
<name>A0A098LAQ9_9BACT</name>
<gene>
    <name evidence="1" type="ORF">MYP_1238</name>
</gene>
<dbReference type="Proteomes" id="UP000030185">
    <property type="component" value="Unassembled WGS sequence"/>
</dbReference>
<evidence type="ECO:0000313" key="1">
    <source>
        <dbReference type="EMBL" id="GAL84010.1"/>
    </source>
</evidence>
<evidence type="ECO:0000313" key="2">
    <source>
        <dbReference type="Proteomes" id="UP000030185"/>
    </source>
</evidence>
<reference evidence="1 2" key="1">
    <citation type="submission" date="2014-09" db="EMBL/GenBank/DDBJ databases">
        <title>Sporocytophaga myxococcoides PG-01 genome sequencing.</title>
        <authorList>
            <person name="Liu L."/>
            <person name="Gao P.J."/>
            <person name="Chen G.J."/>
            <person name="Wang L.S."/>
        </authorList>
    </citation>
    <scope>NUCLEOTIDE SEQUENCE [LARGE SCALE GENOMIC DNA]</scope>
    <source>
        <strain evidence="1 2">PG-01</strain>
    </source>
</reference>
<accession>A0A098LAQ9</accession>
<dbReference type="RefSeq" id="WP_045459877.1">
    <property type="nucleotide sequence ID" value="NZ_BBLT01000002.1"/>
</dbReference>
<dbReference type="STRING" id="153721.MYP_1238"/>
<keyword evidence="2" id="KW-1185">Reference proteome</keyword>
<dbReference type="Gene3D" id="3.40.30.10">
    <property type="entry name" value="Glutaredoxin"/>
    <property type="match status" value="1"/>
</dbReference>
<dbReference type="OrthoDB" id="677051at2"/>
<dbReference type="NCBIfam" id="TIGR04019">
    <property type="entry name" value="B_thiol_YtxJ"/>
    <property type="match status" value="1"/>
</dbReference>
<comment type="caution">
    <text evidence="1">The sequence shown here is derived from an EMBL/GenBank/DDBJ whole genome shotgun (WGS) entry which is preliminary data.</text>
</comment>